<evidence type="ECO:0000256" key="3">
    <source>
        <dbReference type="ARBA" id="ARBA00022729"/>
    </source>
</evidence>
<feature type="chain" id="PRO_5039127797" description="C1q domain-containing protein" evidence="5">
    <location>
        <begin position="17"/>
        <end position="242"/>
    </location>
</feature>
<dbReference type="PROSITE" id="PS50871">
    <property type="entry name" value="C1Q"/>
    <property type="match status" value="1"/>
</dbReference>
<evidence type="ECO:0000256" key="2">
    <source>
        <dbReference type="ARBA" id="ARBA00022525"/>
    </source>
</evidence>
<dbReference type="SUPFAM" id="SSF49842">
    <property type="entry name" value="TNF-like"/>
    <property type="match status" value="1"/>
</dbReference>
<reference evidence="7" key="2">
    <citation type="submission" date="2020-11" db="EMBL/GenBank/DDBJ databases">
        <authorList>
            <person name="McCartney M.A."/>
            <person name="Auch B."/>
            <person name="Kono T."/>
            <person name="Mallez S."/>
            <person name="Becker A."/>
            <person name="Gohl D.M."/>
            <person name="Silverstein K.A.T."/>
            <person name="Koren S."/>
            <person name="Bechman K.B."/>
            <person name="Herman A."/>
            <person name="Abrahante J.E."/>
            <person name="Garbe J."/>
        </authorList>
    </citation>
    <scope>NUCLEOTIDE SEQUENCE</scope>
    <source>
        <strain evidence="7">Duluth1</strain>
        <tissue evidence="7">Whole animal</tissue>
    </source>
</reference>
<dbReference type="InterPro" id="IPR001073">
    <property type="entry name" value="C1q_dom"/>
</dbReference>
<gene>
    <name evidence="7" type="ORF">DPMN_192722</name>
</gene>
<keyword evidence="3 5" id="KW-0732">Signal</keyword>
<feature type="signal peptide" evidence="5">
    <location>
        <begin position="1"/>
        <end position="16"/>
    </location>
</feature>
<keyword evidence="2" id="KW-0964">Secreted</keyword>
<dbReference type="AlphaFoldDB" id="A0A9D4BH43"/>
<dbReference type="PANTHER" id="PTHR22923">
    <property type="entry name" value="CEREBELLIN-RELATED"/>
    <property type="match status" value="1"/>
</dbReference>
<comment type="caution">
    <text evidence="7">The sequence shown here is derived from an EMBL/GenBank/DDBJ whole genome shotgun (WGS) entry which is preliminary data.</text>
</comment>
<dbReference type="InterPro" id="IPR008983">
    <property type="entry name" value="Tumour_necrosis_fac-like_dom"/>
</dbReference>
<dbReference type="OrthoDB" id="6075430at2759"/>
<dbReference type="PANTHER" id="PTHR22923:SF102">
    <property type="entry name" value="CEREBELLIN 13-RELATED"/>
    <property type="match status" value="1"/>
</dbReference>
<dbReference type="InterPro" id="IPR050822">
    <property type="entry name" value="Cerebellin_Synaptic_Org"/>
</dbReference>
<organism evidence="7 8">
    <name type="scientific">Dreissena polymorpha</name>
    <name type="common">Zebra mussel</name>
    <name type="synonym">Mytilus polymorpha</name>
    <dbReference type="NCBI Taxonomy" id="45954"/>
    <lineage>
        <taxon>Eukaryota</taxon>
        <taxon>Metazoa</taxon>
        <taxon>Spiralia</taxon>
        <taxon>Lophotrochozoa</taxon>
        <taxon>Mollusca</taxon>
        <taxon>Bivalvia</taxon>
        <taxon>Autobranchia</taxon>
        <taxon>Heteroconchia</taxon>
        <taxon>Euheterodonta</taxon>
        <taxon>Imparidentia</taxon>
        <taxon>Neoheterodontei</taxon>
        <taxon>Myida</taxon>
        <taxon>Dreissenoidea</taxon>
        <taxon>Dreissenidae</taxon>
        <taxon>Dreissena</taxon>
    </lineage>
</organism>
<feature type="coiled-coil region" evidence="4">
    <location>
        <begin position="62"/>
        <end position="96"/>
    </location>
</feature>
<dbReference type="Gene3D" id="2.60.120.40">
    <property type="match status" value="1"/>
</dbReference>
<dbReference type="EMBL" id="JAIWYP010000017">
    <property type="protein sequence ID" value="KAH3693318.1"/>
    <property type="molecule type" value="Genomic_DNA"/>
</dbReference>
<evidence type="ECO:0000256" key="1">
    <source>
        <dbReference type="ARBA" id="ARBA00004613"/>
    </source>
</evidence>
<evidence type="ECO:0000313" key="8">
    <source>
        <dbReference type="Proteomes" id="UP000828390"/>
    </source>
</evidence>
<sequence>MWIFLALAVMFGTSFSLEPFCPVCSECEHEEKVLERALSNVLAFKDTLDNITATRSMVEENLKMVHDERVQLRNAMAALEVKKREFETKMQTLVDQTRFELNAMKVKNIVPVVLFHARLNVGDISYNENDRIPYRDVVVNEGGGYDQYTGIFTASVGGVYMFTVQSCNAKNKWASFEIVHGGRPLQRSNIWDKENRICSSMQSFAKVAIGEKIWVRSTWDNIVVYSDTKYFWNTFSGLLIHI</sequence>
<protein>
    <recommendedName>
        <fullName evidence="6">C1q domain-containing protein</fullName>
    </recommendedName>
</protein>
<reference evidence="7" key="1">
    <citation type="journal article" date="2019" name="bioRxiv">
        <title>The Genome of the Zebra Mussel, Dreissena polymorpha: A Resource for Invasive Species Research.</title>
        <authorList>
            <person name="McCartney M.A."/>
            <person name="Auch B."/>
            <person name="Kono T."/>
            <person name="Mallez S."/>
            <person name="Zhang Y."/>
            <person name="Obille A."/>
            <person name="Becker A."/>
            <person name="Abrahante J.E."/>
            <person name="Garbe J."/>
            <person name="Badalamenti J.P."/>
            <person name="Herman A."/>
            <person name="Mangelson H."/>
            <person name="Liachko I."/>
            <person name="Sullivan S."/>
            <person name="Sone E.D."/>
            <person name="Koren S."/>
            <person name="Silverstein K.A.T."/>
            <person name="Beckman K.B."/>
            <person name="Gohl D.M."/>
        </authorList>
    </citation>
    <scope>NUCLEOTIDE SEQUENCE</scope>
    <source>
        <strain evidence="7">Duluth1</strain>
        <tissue evidence="7">Whole animal</tissue>
    </source>
</reference>
<keyword evidence="4" id="KW-0175">Coiled coil</keyword>
<comment type="subcellular location">
    <subcellularLocation>
        <location evidence="1">Secreted</location>
    </subcellularLocation>
</comment>
<feature type="domain" description="C1q" evidence="6">
    <location>
        <begin position="108"/>
        <end position="242"/>
    </location>
</feature>
<name>A0A9D4BH43_DREPO</name>
<evidence type="ECO:0000256" key="5">
    <source>
        <dbReference type="SAM" id="SignalP"/>
    </source>
</evidence>
<accession>A0A9D4BH43</accession>
<dbReference type="GO" id="GO:0005576">
    <property type="term" value="C:extracellular region"/>
    <property type="evidence" value="ECO:0007669"/>
    <property type="project" value="UniProtKB-SubCell"/>
</dbReference>
<evidence type="ECO:0000256" key="4">
    <source>
        <dbReference type="SAM" id="Coils"/>
    </source>
</evidence>
<dbReference type="Proteomes" id="UP000828390">
    <property type="component" value="Unassembled WGS sequence"/>
</dbReference>
<keyword evidence="8" id="KW-1185">Reference proteome</keyword>
<evidence type="ECO:0000313" key="7">
    <source>
        <dbReference type="EMBL" id="KAH3693318.1"/>
    </source>
</evidence>
<dbReference type="Pfam" id="PF00386">
    <property type="entry name" value="C1q"/>
    <property type="match status" value="1"/>
</dbReference>
<proteinExistence type="predicted"/>
<evidence type="ECO:0000259" key="6">
    <source>
        <dbReference type="PROSITE" id="PS50871"/>
    </source>
</evidence>